<gene>
    <name evidence="1" type="ORF">B2M20_00735</name>
</gene>
<dbReference type="EMBL" id="MWPQ01000003">
    <property type="protein sequence ID" value="OPH84526.1"/>
    <property type="molecule type" value="Genomic_DNA"/>
</dbReference>
<proteinExistence type="predicted"/>
<comment type="caution">
    <text evidence="1">The sequence shown here is derived from an EMBL/GenBank/DDBJ whole genome shotgun (WGS) entry which is preliminary data.</text>
</comment>
<evidence type="ECO:0000313" key="2">
    <source>
        <dbReference type="Proteomes" id="UP000189940"/>
    </source>
</evidence>
<dbReference type="RefSeq" id="WP_079445200.1">
    <property type="nucleotide sequence ID" value="NZ_MWPQ01000003.1"/>
</dbReference>
<accession>A0A1V4I2S8</accession>
<dbReference type="AlphaFoldDB" id="A0A1V4I2S8"/>
<evidence type="ECO:0000313" key="1">
    <source>
        <dbReference type="EMBL" id="OPH84526.1"/>
    </source>
</evidence>
<sequence length="74" mass="7954">MSILLALLVNPAAVSDAVGLLAEYRHVPLQISLRALGVEVGERAVEPDDEVLKPLDVRVGDAACSRFSSEKARR</sequence>
<dbReference type="STRING" id="29421.B2M20_00735"/>
<protein>
    <submittedName>
        <fullName evidence="1">Uncharacterized protein</fullName>
    </submittedName>
</protein>
<organism evidence="1 2">
    <name type="scientific">Nitrobacter vulgaris</name>
    <dbReference type="NCBI Taxonomy" id="29421"/>
    <lineage>
        <taxon>Bacteria</taxon>
        <taxon>Pseudomonadati</taxon>
        <taxon>Pseudomonadota</taxon>
        <taxon>Alphaproteobacteria</taxon>
        <taxon>Hyphomicrobiales</taxon>
        <taxon>Nitrobacteraceae</taxon>
        <taxon>Nitrobacter</taxon>
    </lineage>
</organism>
<dbReference type="Proteomes" id="UP000189940">
    <property type="component" value="Unassembled WGS sequence"/>
</dbReference>
<name>A0A1V4I2S8_NITVU</name>
<reference evidence="1 2" key="1">
    <citation type="submission" date="2017-02" db="EMBL/GenBank/DDBJ databases">
        <title>Genome sequence of the nitrite-oxidizing bacterium Nitrobacter vulgaris strain Ab1.</title>
        <authorList>
            <person name="Mellbye B.L."/>
            <person name="Davis E.W."/>
            <person name="Spieck E."/>
            <person name="Chang J.H."/>
            <person name="Bottomley P.J."/>
            <person name="Sayavedra-Soto L.A."/>
        </authorList>
    </citation>
    <scope>NUCLEOTIDE SEQUENCE [LARGE SCALE GENOMIC DNA]</scope>
    <source>
        <strain evidence="1 2">Ab1</strain>
    </source>
</reference>
<keyword evidence="2" id="KW-1185">Reference proteome</keyword>